<protein>
    <submittedName>
        <fullName evidence="1">Uncharacterized protein</fullName>
    </submittedName>
</protein>
<reference evidence="1" key="2">
    <citation type="submission" date="2017-11" db="EMBL/GenBank/DDBJ databases">
        <title>Coralsnake Venomics: Analyses of Venom Gland Transcriptomes and Proteomes of Six Brazilian Taxa.</title>
        <authorList>
            <person name="Aird S.D."/>
            <person name="Jorge da Silva N."/>
            <person name="Qiu L."/>
            <person name="Villar-Briones A."/>
            <person name="Aparecida-Saddi V."/>
            <person name="Campos-Telles M.P."/>
            <person name="Grau M."/>
            <person name="Mikheyev A.S."/>
        </authorList>
    </citation>
    <scope>NUCLEOTIDE SEQUENCE</scope>
    <source>
        <tissue evidence="1">Venom_gland</tissue>
    </source>
</reference>
<dbReference type="EMBL" id="IACK01151798">
    <property type="protein sequence ID" value="LAA92658.1"/>
    <property type="molecule type" value="Transcribed_RNA"/>
</dbReference>
<proteinExistence type="predicted"/>
<accession>A0A2D4J884</accession>
<organism evidence="1">
    <name type="scientific">Micrurus lemniscatus lemniscatus</name>
    <dbReference type="NCBI Taxonomy" id="129467"/>
    <lineage>
        <taxon>Eukaryota</taxon>
        <taxon>Metazoa</taxon>
        <taxon>Chordata</taxon>
        <taxon>Craniata</taxon>
        <taxon>Vertebrata</taxon>
        <taxon>Euteleostomi</taxon>
        <taxon>Lepidosauria</taxon>
        <taxon>Squamata</taxon>
        <taxon>Bifurcata</taxon>
        <taxon>Unidentata</taxon>
        <taxon>Episquamata</taxon>
        <taxon>Toxicofera</taxon>
        <taxon>Serpentes</taxon>
        <taxon>Colubroidea</taxon>
        <taxon>Elapidae</taxon>
        <taxon>Elapinae</taxon>
        <taxon>Micrurus</taxon>
    </lineage>
</organism>
<evidence type="ECO:0000313" key="1">
    <source>
        <dbReference type="EMBL" id="LAA92658.1"/>
    </source>
</evidence>
<reference evidence="1" key="1">
    <citation type="submission" date="2017-07" db="EMBL/GenBank/DDBJ databases">
        <authorList>
            <person name="Mikheyev A."/>
            <person name="Grau M."/>
        </authorList>
    </citation>
    <scope>NUCLEOTIDE SEQUENCE</scope>
    <source>
        <tissue evidence="1">Venom_gland</tissue>
    </source>
</reference>
<name>A0A2D4J884_MICLE</name>
<sequence length="107" mass="12708">MECQRISLCRKKLFLHSRFFFLVLKQKAVQIVLKLQELCGIWLTLLWNDKCRVFQPQQLVWTSTPRVPQPAQKLRRLKNTELTSYYCFPPMFTMLVVVCSKSELPDS</sequence>
<dbReference type="AlphaFoldDB" id="A0A2D4J884"/>